<keyword evidence="2" id="KW-0472">Membrane</keyword>
<reference evidence="4 5" key="1">
    <citation type="journal article" date="2015" name="Genome Announc.">
        <title>Expanding the biotechnology potential of lactobacilli through comparative genomics of 213 strains and associated genera.</title>
        <authorList>
            <person name="Sun Z."/>
            <person name="Harris H.M."/>
            <person name="McCann A."/>
            <person name="Guo C."/>
            <person name="Argimon S."/>
            <person name="Zhang W."/>
            <person name="Yang X."/>
            <person name="Jeffery I.B."/>
            <person name="Cooney J.C."/>
            <person name="Kagawa T.F."/>
            <person name="Liu W."/>
            <person name="Song Y."/>
            <person name="Salvetti E."/>
            <person name="Wrobel A."/>
            <person name="Rasinkangas P."/>
            <person name="Parkhill J."/>
            <person name="Rea M.C."/>
            <person name="O'Sullivan O."/>
            <person name="Ritari J."/>
            <person name="Douillard F.P."/>
            <person name="Paul Ross R."/>
            <person name="Yang R."/>
            <person name="Briner A.E."/>
            <person name="Felis G.E."/>
            <person name="de Vos W.M."/>
            <person name="Barrangou R."/>
            <person name="Klaenhammer T.R."/>
            <person name="Caufield P.W."/>
            <person name="Cui Y."/>
            <person name="Zhang H."/>
            <person name="O'Toole P.W."/>
        </authorList>
    </citation>
    <scope>NUCLEOTIDE SEQUENCE [LARGE SCALE GENOMIC DNA]</scope>
    <source>
        <strain evidence="4 5">DSM 15354</strain>
    </source>
</reference>
<keyword evidence="2" id="KW-0812">Transmembrane</keyword>
<dbReference type="PANTHER" id="PTHR46558:SF13">
    <property type="entry name" value="HTH-TYPE TRANSCRIPTIONAL REGULATOR IMMR"/>
    <property type="match status" value="1"/>
</dbReference>
<evidence type="ECO:0000313" key="5">
    <source>
        <dbReference type="Proteomes" id="UP000051931"/>
    </source>
</evidence>
<evidence type="ECO:0000259" key="3">
    <source>
        <dbReference type="PROSITE" id="PS50943"/>
    </source>
</evidence>
<dbReference type="STRING" id="1122152.GCA_000425905_01263"/>
<dbReference type="PATRIC" id="fig|1122152.4.peg.465"/>
<feature type="transmembrane region" description="Helical" evidence="2">
    <location>
        <begin position="89"/>
        <end position="105"/>
    </location>
</feature>
<dbReference type="Gene3D" id="1.10.260.40">
    <property type="entry name" value="lambda repressor-like DNA-binding domains"/>
    <property type="match status" value="1"/>
</dbReference>
<name>A0A0R1RXY9_9LACO</name>
<dbReference type="PANTHER" id="PTHR46558">
    <property type="entry name" value="TRACRIPTIONAL REGULATORY PROTEIN-RELATED-RELATED"/>
    <property type="match status" value="1"/>
</dbReference>
<sequence length="131" mass="15158">MNEISQRLKSLRLEAQMSQEDLAAKLNVSRQSVSKWETGESVPDILKLRQLSQLFNVSIDYLVGNEAFIPKDKDEDSHQKALKKRTMQGILWSVAFLISMFGYEVLKEEGWLIAIFVAIPISFWINYYVDK</sequence>
<keyword evidence="5" id="KW-1185">Reference proteome</keyword>
<dbReference type="AlphaFoldDB" id="A0A0R1RXY9"/>
<dbReference type="RefSeq" id="WP_027825212.1">
    <property type="nucleotide sequence ID" value="NZ_AUEI01000011.1"/>
</dbReference>
<keyword evidence="1" id="KW-0238">DNA-binding</keyword>
<dbReference type="InterPro" id="IPR010982">
    <property type="entry name" value="Lambda_DNA-bd_dom_sf"/>
</dbReference>
<evidence type="ECO:0000313" key="4">
    <source>
        <dbReference type="EMBL" id="KRL61847.1"/>
    </source>
</evidence>
<dbReference type="Proteomes" id="UP000051931">
    <property type="component" value="Unassembled WGS sequence"/>
</dbReference>
<dbReference type="SUPFAM" id="SSF47413">
    <property type="entry name" value="lambda repressor-like DNA-binding domains"/>
    <property type="match status" value="1"/>
</dbReference>
<feature type="domain" description="HTH cro/C1-type" evidence="3">
    <location>
        <begin position="8"/>
        <end position="62"/>
    </location>
</feature>
<keyword evidence="2" id="KW-1133">Transmembrane helix</keyword>
<feature type="transmembrane region" description="Helical" evidence="2">
    <location>
        <begin position="111"/>
        <end position="129"/>
    </location>
</feature>
<proteinExistence type="predicted"/>
<dbReference type="OrthoDB" id="9805856at2"/>
<dbReference type="GO" id="GO:0003677">
    <property type="term" value="F:DNA binding"/>
    <property type="evidence" value="ECO:0007669"/>
    <property type="project" value="UniProtKB-KW"/>
</dbReference>
<evidence type="ECO:0000256" key="1">
    <source>
        <dbReference type="ARBA" id="ARBA00023125"/>
    </source>
</evidence>
<organism evidence="4 5">
    <name type="scientific">Lactobacillus psittaci DSM 15354</name>
    <dbReference type="NCBI Taxonomy" id="1122152"/>
    <lineage>
        <taxon>Bacteria</taxon>
        <taxon>Bacillati</taxon>
        <taxon>Bacillota</taxon>
        <taxon>Bacilli</taxon>
        <taxon>Lactobacillales</taxon>
        <taxon>Lactobacillaceae</taxon>
        <taxon>Lactobacillus</taxon>
    </lineage>
</organism>
<comment type="caution">
    <text evidence="4">The sequence shown here is derived from an EMBL/GenBank/DDBJ whole genome shotgun (WGS) entry which is preliminary data.</text>
</comment>
<protein>
    <submittedName>
        <fullName evidence="4">Transcriptional regulator, XRE family</fullName>
    </submittedName>
</protein>
<dbReference type="SMART" id="SM00530">
    <property type="entry name" value="HTH_XRE"/>
    <property type="match status" value="1"/>
</dbReference>
<dbReference type="PROSITE" id="PS50943">
    <property type="entry name" value="HTH_CROC1"/>
    <property type="match status" value="1"/>
</dbReference>
<dbReference type="eggNOG" id="COG1476">
    <property type="taxonomic scope" value="Bacteria"/>
</dbReference>
<dbReference type="CDD" id="cd00093">
    <property type="entry name" value="HTH_XRE"/>
    <property type="match status" value="1"/>
</dbReference>
<evidence type="ECO:0000256" key="2">
    <source>
        <dbReference type="SAM" id="Phobius"/>
    </source>
</evidence>
<dbReference type="EMBL" id="AZFB01000017">
    <property type="protein sequence ID" value="KRL61847.1"/>
    <property type="molecule type" value="Genomic_DNA"/>
</dbReference>
<dbReference type="InterPro" id="IPR001387">
    <property type="entry name" value="Cro/C1-type_HTH"/>
</dbReference>
<dbReference type="Pfam" id="PF01381">
    <property type="entry name" value="HTH_3"/>
    <property type="match status" value="1"/>
</dbReference>
<gene>
    <name evidence="4" type="ORF">FC23_GL000458</name>
</gene>
<accession>A0A0R1RXY9</accession>